<dbReference type="GeneID" id="103505001"/>
<gene>
    <name evidence="3 4" type="primary">LOC103505001</name>
</gene>
<feature type="compositionally biased region" description="Polar residues" evidence="1">
    <location>
        <begin position="135"/>
        <end position="169"/>
    </location>
</feature>
<feature type="compositionally biased region" description="Basic and acidic residues" evidence="1">
    <location>
        <begin position="495"/>
        <end position="506"/>
    </location>
</feature>
<protein>
    <submittedName>
        <fullName evidence="3">Uncharacterized protein LOC103505001 isoform X1</fullName>
    </submittedName>
    <submittedName>
        <fullName evidence="4">Uncharacterized protein LOC103505001 isoform X2</fullName>
    </submittedName>
</protein>
<keyword evidence="2" id="KW-1185">Reference proteome</keyword>
<proteinExistence type="predicted"/>
<feature type="compositionally biased region" description="Polar residues" evidence="1">
    <location>
        <begin position="21"/>
        <end position="31"/>
    </location>
</feature>
<feature type="compositionally biased region" description="Basic and acidic residues" evidence="1">
    <location>
        <begin position="111"/>
        <end position="128"/>
    </location>
</feature>
<reference evidence="3 4" key="1">
    <citation type="submission" date="2025-04" db="UniProtKB">
        <authorList>
            <consortium name="RefSeq"/>
        </authorList>
    </citation>
    <scope>IDENTIFICATION</scope>
</reference>
<dbReference type="PaxDb" id="121845-A0A1S3CTS5"/>
<feature type="compositionally biased region" description="Polar residues" evidence="1">
    <location>
        <begin position="231"/>
        <end position="241"/>
    </location>
</feature>
<evidence type="ECO:0000313" key="2">
    <source>
        <dbReference type="Proteomes" id="UP000079169"/>
    </source>
</evidence>
<evidence type="ECO:0000256" key="1">
    <source>
        <dbReference type="SAM" id="MobiDB-lite"/>
    </source>
</evidence>
<feature type="region of interest" description="Disordered" evidence="1">
    <location>
        <begin position="584"/>
        <end position="635"/>
    </location>
</feature>
<dbReference type="RefSeq" id="XP_026676210.1">
    <property type="nucleotide sequence ID" value="XM_026820409.1"/>
</dbReference>
<accession>A0A1S3CTS5</accession>
<dbReference type="Gene3D" id="1.10.10.60">
    <property type="entry name" value="Homeodomain-like"/>
    <property type="match status" value="1"/>
</dbReference>
<feature type="compositionally biased region" description="Polar residues" evidence="1">
    <location>
        <begin position="417"/>
        <end position="429"/>
    </location>
</feature>
<evidence type="ECO:0000313" key="4">
    <source>
        <dbReference type="RefSeq" id="XP_026676210.1"/>
    </source>
</evidence>
<feature type="compositionally biased region" description="Polar residues" evidence="1">
    <location>
        <begin position="593"/>
        <end position="602"/>
    </location>
</feature>
<feature type="region of interest" description="Disordered" evidence="1">
    <location>
        <begin position="409"/>
        <end position="440"/>
    </location>
</feature>
<sequence length="750" mass="84480">MDIIKTIPKPKENDSHKSNSNERCVTRSSSEPIILCGKPFSFRTSSQPSETNKSKYEGGMCKKNNQTILRTQSLSEPIISFNMGSFKITCQRPGKRRSKSVDDIFESAQNHSRESIELENVDTSRTDDIPDAAGKSSNNKTSGWGDTQTLTTSQDVENNPVSSGNDSEPMLNTQMVWEDILSQPHKGKEIPQEQESPDILSQPNKGKEIPQEQESPDILSQPNKGKEIPQEQESPDSSNKNSVEIIQDSQHKTADKSSSVPIPPCELVESQCLGGTDEEKAEQSDVHKSPKRIEDFEPLSDSDKEKLLMFLAFHSFELVDFNKDEIWEQISVREDFNGKPGNFYKANFFSSLVHCTENYNVPQYFCKHLKEKYGDKHRKEKSGESYDSISHETPPLSLKVREDLFSSQKVSKKRSVTDSSPKESTSSQKKVCRDRKRLDSATVRSDAGEIIGKPLRKPSCLAGLLGSSGTKDDNGIVKQCTKPNIPSELKKKRKLSDCSKSDDEPIRSCSNTTGNRRSNKRRLNSESDSSDSSRNRIVTRPKKGTKKTSKLIIDDTIPGPSEESLDNSELSEFNPFETLKSRYFRNDKPIPGRSTNRTSKILSTTSDSESSDEDISFNQVKPSQVNSKQKEPSVQDFLSQSKLRSSCSVQTPSSSTCRPTSSRIPYLSYEKVNMIKYLLKNASWLHTIKGNVFWKEMEGANAVHGRTWQSLKNHFFKSLVFELDQYNLDPKFEKKLKLAARKSVKPMVNK</sequence>
<feature type="compositionally biased region" description="Polar residues" evidence="1">
    <location>
        <begin position="42"/>
        <end position="51"/>
    </location>
</feature>
<evidence type="ECO:0000313" key="3">
    <source>
        <dbReference type="RefSeq" id="XP_008467528.2"/>
    </source>
</evidence>
<feature type="compositionally biased region" description="Basic and acidic residues" evidence="1">
    <location>
        <begin position="9"/>
        <end position="20"/>
    </location>
</feature>
<name>A0A1S3CTS5_DIACI</name>
<feature type="compositionally biased region" description="Basic residues" evidence="1">
    <location>
        <begin position="537"/>
        <end position="549"/>
    </location>
</feature>
<feature type="compositionally biased region" description="Polar residues" evidence="1">
    <location>
        <begin position="616"/>
        <end position="627"/>
    </location>
</feature>
<feature type="compositionally biased region" description="Low complexity" evidence="1">
    <location>
        <begin position="526"/>
        <end position="536"/>
    </location>
</feature>
<feature type="region of interest" description="Disordered" evidence="1">
    <location>
        <begin position="107"/>
        <end position="169"/>
    </location>
</feature>
<dbReference type="RefSeq" id="XP_008467528.2">
    <property type="nucleotide sequence ID" value="XM_008469306.3"/>
</dbReference>
<feature type="region of interest" description="Disordered" evidence="1">
    <location>
        <begin position="1"/>
        <end position="59"/>
    </location>
</feature>
<dbReference type="Proteomes" id="UP000079169">
    <property type="component" value="Unplaced"/>
</dbReference>
<dbReference type="AlphaFoldDB" id="A0A1S3CTS5"/>
<feature type="region of interest" description="Disordered" evidence="1">
    <location>
        <begin position="490"/>
        <end position="570"/>
    </location>
</feature>
<organism evidence="2 3">
    <name type="scientific">Diaphorina citri</name>
    <name type="common">Asian citrus psyllid</name>
    <dbReference type="NCBI Taxonomy" id="121845"/>
    <lineage>
        <taxon>Eukaryota</taxon>
        <taxon>Metazoa</taxon>
        <taxon>Ecdysozoa</taxon>
        <taxon>Arthropoda</taxon>
        <taxon>Hexapoda</taxon>
        <taxon>Insecta</taxon>
        <taxon>Pterygota</taxon>
        <taxon>Neoptera</taxon>
        <taxon>Paraneoptera</taxon>
        <taxon>Hemiptera</taxon>
        <taxon>Sternorrhyncha</taxon>
        <taxon>Psylloidea</taxon>
        <taxon>Psyllidae</taxon>
        <taxon>Diaphorininae</taxon>
        <taxon>Diaphorina</taxon>
    </lineage>
</organism>
<feature type="region of interest" description="Disordered" evidence="1">
    <location>
        <begin position="182"/>
        <end position="241"/>
    </location>
</feature>
<dbReference type="KEGG" id="dci:103505001"/>